<accession>A0A9N9JUK2</accession>
<protein>
    <submittedName>
        <fullName evidence="1">8447_t:CDS:1</fullName>
    </submittedName>
</protein>
<dbReference type="Gene3D" id="1.20.5.2050">
    <property type="match status" value="1"/>
</dbReference>
<name>A0A9N9JUK2_9GLOM</name>
<dbReference type="OrthoDB" id="2426404at2759"/>
<organism evidence="1 2">
    <name type="scientific">Racocetra fulgida</name>
    <dbReference type="NCBI Taxonomy" id="60492"/>
    <lineage>
        <taxon>Eukaryota</taxon>
        <taxon>Fungi</taxon>
        <taxon>Fungi incertae sedis</taxon>
        <taxon>Mucoromycota</taxon>
        <taxon>Glomeromycotina</taxon>
        <taxon>Glomeromycetes</taxon>
        <taxon>Diversisporales</taxon>
        <taxon>Gigasporaceae</taxon>
        <taxon>Racocetra</taxon>
    </lineage>
</organism>
<evidence type="ECO:0000313" key="2">
    <source>
        <dbReference type="Proteomes" id="UP000789396"/>
    </source>
</evidence>
<comment type="caution">
    <text evidence="1">The sequence shown here is derived from an EMBL/GenBank/DDBJ whole genome shotgun (WGS) entry which is preliminary data.</text>
</comment>
<feature type="non-terminal residue" evidence="1">
    <location>
        <position position="199"/>
    </location>
</feature>
<sequence>MSNWQKKFKDFEILTDWEKYENPDKPKLKLNEYRLIKINFTIYLEVKTQKPEITFLINKENFHFLKKYTWYCRKDRNTYYISTWNKRKNLRLHRMIHPEWKMIDHMNCDRCDNRECNLRKTSPRENALNRKLQKNNTSGYNGISYHKTINAWVFRWFENKEKFKWFLITKNRTNEQAKQLAIDFKMEHDKKTENRNGYN</sequence>
<dbReference type="EMBL" id="CAJVPZ010068461">
    <property type="protein sequence ID" value="CAG8798081.1"/>
    <property type="molecule type" value="Genomic_DNA"/>
</dbReference>
<dbReference type="AlphaFoldDB" id="A0A9N9JUK2"/>
<gene>
    <name evidence="1" type="ORF">RFULGI_LOCUS17440</name>
</gene>
<keyword evidence="2" id="KW-1185">Reference proteome</keyword>
<dbReference type="InterPro" id="IPR044925">
    <property type="entry name" value="His-Me_finger_sf"/>
</dbReference>
<proteinExistence type="predicted"/>
<reference evidence="1" key="1">
    <citation type="submission" date="2021-06" db="EMBL/GenBank/DDBJ databases">
        <authorList>
            <person name="Kallberg Y."/>
            <person name="Tangrot J."/>
            <person name="Rosling A."/>
        </authorList>
    </citation>
    <scope>NUCLEOTIDE SEQUENCE</scope>
    <source>
        <strain evidence="1">IN212</strain>
    </source>
</reference>
<dbReference type="SUPFAM" id="SSF54060">
    <property type="entry name" value="His-Me finger endonucleases"/>
    <property type="match status" value="1"/>
</dbReference>
<dbReference type="Proteomes" id="UP000789396">
    <property type="component" value="Unassembled WGS sequence"/>
</dbReference>
<evidence type="ECO:0000313" key="1">
    <source>
        <dbReference type="EMBL" id="CAG8798081.1"/>
    </source>
</evidence>